<feature type="chain" id="PRO_5045162686" evidence="1">
    <location>
        <begin position="24"/>
        <end position="87"/>
    </location>
</feature>
<gene>
    <name evidence="2" type="ORF">K7432_012913</name>
</gene>
<organism evidence="2 3">
    <name type="scientific">Basidiobolus ranarum</name>
    <dbReference type="NCBI Taxonomy" id="34480"/>
    <lineage>
        <taxon>Eukaryota</taxon>
        <taxon>Fungi</taxon>
        <taxon>Fungi incertae sedis</taxon>
        <taxon>Zoopagomycota</taxon>
        <taxon>Entomophthoromycotina</taxon>
        <taxon>Basidiobolomycetes</taxon>
        <taxon>Basidiobolales</taxon>
        <taxon>Basidiobolaceae</taxon>
        <taxon>Basidiobolus</taxon>
    </lineage>
</organism>
<name>A0ABR2WK64_9FUNG</name>
<reference evidence="2 3" key="1">
    <citation type="submission" date="2023-04" db="EMBL/GenBank/DDBJ databases">
        <title>Genome of Basidiobolus ranarum AG-B5.</title>
        <authorList>
            <person name="Stajich J.E."/>
            <person name="Carter-House D."/>
            <person name="Gryganskyi A."/>
        </authorList>
    </citation>
    <scope>NUCLEOTIDE SEQUENCE [LARGE SCALE GENOMIC DNA]</scope>
    <source>
        <strain evidence="2 3">AG-B5</strain>
    </source>
</reference>
<keyword evidence="3" id="KW-1185">Reference proteome</keyword>
<protein>
    <submittedName>
        <fullName evidence="2">Uncharacterized protein</fullName>
    </submittedName>
</protein>
<dbReference type="EMBL" id="JASJQH010001190">
    <property type="protein sequence ID" value="KAK9761861.1"/>
    <property type="molecule type" value="Genomic_DNA"/>
</dbReference>
<dbReference type="Proteomes" id="UP001479436">
    <property type="component" value="Unassembled WGS sequence"/>
</dbReference>
<accession>A0ABR2WK64</accession>
<evidence type="ECO:0000256" key="1">
    <source>
        <dbReference type="SAM" id="SignalP"/>
    </source>
</evidence>
<sequence>MVHFSFALFAATAAILPCALVDSLPSSPARYSPSYVPSYVKREEAQLQKLYKAALKEGGLVTVFAGGDLPNGAADLAKAFETKFPVD</sequence>
<proteinExistence type="predicted"/>
<evidence type="ECO:0000313" key="3">
    <source>
        <dbReference type="Proteomes" id="UP001479436"/>
    </source>
</evidence>
<feature type="signal peptide" evidence="1">
    <location>
        <begin position="1"/>
        <end position="23"/>
    </location>
</feature>
<evidence type="ECO:0000313" key="2">
    <source>
        <dbReference type="EMBL" id="KAK9761861.1"/>
    </source>
</evidence>
<keyword evidence="1" id="KW-0732">Signal</keyword>
<comment type="caution">
    <text evidence="2">The sequence shown here is derived from an EMBL/GenBank/DDBJ whole genome shotgun (WGS) entry which is preliminary data.</text>
</comment>